<evidence type="ECO:0000259" key="9">
    <source>
        <dbReference type="SMART" id="SM01376"/>
    </source>
</evidence>
<dbReference type="PANTHER" id="PTHR11673">
    <property type="entry name" value="TRANSLATION INITIATION FACTOR 5A FAMILY MEMBER"/>
    <property type="match status" value="1"/>
</dbReference>
<dbReference type="Pfam" id="PF21485">
    <property type="entry name" value="IF5A-like_N"/>
    <property type="match status" value="1"/>
</dbReference>
<evidence type="ECO:0000256" key="8">
    <source>
        <dbReference type="RuleBase" id="RU362005"/>
    </source>
</evidence>
<dbReference type="InterPro" id="IPR001884">
    <property type="entry name" value="IF5A-like"/>
</dbReference>
<comment type="PTM">
    <text evidence="8">eIF-5A seems to be the only eukaryotic protein to have a hypusine residue which is a post-translational modification of a lysine by the addition of a butylamino group.</text>
</comment>
<dbReference type="InterPro" id="IPR020189">
    <property type="entry name" value="IF5A_C"/>
</dbReference>
<dbReference type="GO" id="GO:0005737">
    <property type="term" value="C:cytoplasm"/>
    <property type="evidence" value="ECO:0007669"/>
    <property type="project" value="UniProtKB-SubCell"/>
</dbReference>
<evidence type="ECO:0000256" key="1">
    <source>
        <dbReference type="ARBA" id="ARBA00004496"/>
    </source>
</evidence>
<name>K7X6Z0_SPIER</name>
<dbReference type="PROSITE" id="PS00302">
    <property type="entry name" value="IF5A_HYPUSINE"/>
    <property type="match status" value="1"/>
</dbReference>
<dbReference type="GO" id="GO:0045901">
    <property type="term" value="P:positive regulation of translational elongation"/>
    <property type="evidence" value="ECO:0007669"/>
    <property type="project" value="UniProtKB-UniRule"/>
</dbReference>
<dbReference type="Gene3D" id="2.30.30.30">
    <property type="match status" value="1"/>
</dbReference>
<sequence length="155" mass="16783">MSDGEYETADAGASNGIPILCGALRKNGYVIMKGRPCKIVDASSSKTGKHGSAKVNFVGIDIFTNKKYEECRPSSHTVYQPVITRQKAQVLSVESDGYLQLLLNNGTTRDDIHAGETLAAVTEKLKNLQEGEVVMVNILSAMDEDKCTDCRVTTP</sequence>
<dbReference type="SMART" id="SM01376">
    <property type="entry name" value="eIF-5a"/>
    <property type="match status" value="1"/>
</dbReference>
<keyword evidence="6 8" id="KW-0648">Protein biosynthesis</keyword>
<dbReference type="GO" id="GO:0003746">
    <property type="term" value="F:translation elongation factor activity"/>
    <property type="evidence" value="ECO:0007669"/>
    <property type="project" value="UniProtKB-UniRule"/>
</dbReference>
<keyword evidence="10" id="KW-0396">Initiation factor</keyword>
<dbReference type="InterPro" id="IPR012340">
    <property type="entry name" value="NA-bd_OB-fold"/>
</dbReference>
<keyword evidence="7 8" id="KW-0385">Hypusine</keyword>
<dbReference type="GO" id="GO:0045905">
    <property type="term" value="P:positive regulation of translational termination"/>
    <property type="evidence" value="ECO:0007669"/>
    <property type="project" value="UniProtKB-UniRule"/>
</dbReference>
<dbReference type="InterPro" id="IPR019769">
    <property type="entry name" value="Trans_elong_IF5A_hypusine_site"/>
</dbReference>
<comment type="subcellular location">
    <subcellularLocation>
        <location evidence="1">Cytoplasm</location>
    </subcellularLocation>
</comment>
<keyword evidence="3" id="KW-0963">Cytoplasm</keyword>
<dbReference type="AlphaFoldDB" id="K7X6Z0"/>
<dbReference type="FunFam" id="2.30.30.30:FF:000007">
    <property type="entry name" value="Eukaryotic translation initiation factor 5A"/>
    <property type="match status" value="1"/>
</dbReference>
<comment type="similarity">
    <text evidence="2 8">Belongs to the eIF-5A family.</text>
</comment>
<dbReference type="EMBL" id="JQ913052">
    <property type="protein sequence ID" value="AFX73015.1"/>
    <property type="molecule type" value="mRNA"/>
</dbReference>
<dbReference type="SUPFAM" id="SSF50249">
    <property type="entry name" value="Nucleic acid-binding proteins"/>
    <property type="match status" value="1"/>
</dbReference>
<dbReference type="GO" id="GO:0003743">
    <property type="term" value="F:translation initiation factor activity"/>
    <property type="evidence" value="ECO:0007669"/>
    <property type="project" value="UniProtKB-KW"/>
</dbReference>
<comment type="function">
    <text evidence="8">Translation factor that promotes translation elongation and termination, particularly upon ribosome stalling at specific amino acid sequence contexts. Binds between the exit (E) and peptidyl (P) site of the ribosome and promotes rescue of stalled ribosome: specifically required for efficient translation of polyproline-containing peptides as well as other motifs that stall the ribosome. Acts as ribosome quality control (RQC) cofactor by joining the RQC complex to facilitate peptidyl transfer during CAT tailing step.</text>
</comment>
<dbReference type="InterPro" id="IPR008991">
    <property type="entry name" value="Translation_prot_SH3-like_sf"/>
</dbReference>
<dbReference type="Gene3D" id="2.40.50.140">
    <property type="entry name" value="Nucleic acid-binding proteins"/>
    <property type="match status" value="1"/>
</dbReference>
<keyword evidence="5" id="KW-0694">RNA-binding</keyword>
<dbReference type="SUPFAM" id="SSF50104">
    <property type="entry name" value="Translation proteins SH3-like domain"/>
    <property type="match status" value="1"/>
</dbReference>
<evidence type="ECO:0000256" key="5">
    <source>
        <dbReference type="ARBA" id="ARBA00022884"/>
    </source>
</evidence>
<dbReference type="InterPro" id="IPR014722">
    <property type="entry name" value="Rib_uL2_dom2"/>
</dbReference>
<dbReference type="GO" id="GO:0003723">
    <property type="term" value="F:RNA binding"/>
    <property type="evidence" value="ECO:0007669"/>
    <property type="project" value="UniProtKB-KW"/>
</dbReference>
<dbReference type="GO" id="GO:0043022">
    <property type="term" value="F:ribosome binding"/>
    <property type="evidence" value="ECO:0007669"/>
    <property type="project" value="UniProtKB-UniRule"/>
</dbReference>
<dbReference type="InterPro" id="IPR048670">
    <property type="entry name" value="IF5A-like_N"/>
</dbReference>
<feature type="domain" description="Translation initiation factor 5A C-terminal" evidence="9">
    <location>
        <begin position="82"/>
        <end position="151"/>
    </location>
</feature>
<reference evidence="10" key="1">
    <citation type="submission" date="2012-04" db="EMBL/GenBank/DDBJ databases">
        <authorList>
            <person name="Lu G."/>
            <person name="Lu Y.J."/>
            <person name="Fan Z.G."/>
        </authorList>
    </citation>
    <scope>NUCLEOTIDE SEQUENCE</scope>
</reference>
<organism evidence="10">
    <name type="scientific">Spirometra erinaceieuropaei</name>
    <name type="common">Tapeworm</name>
    <name type="synonym">Spirometra erinacei</name>
    <dbReference type="NCBI Taxonomy" id="99802"/>
    <lineage>
        <taxon>Eukaryota</taxon>
        <taxon>Metazoa</taxon>
        <taxon>Spiralia</taxon>
        <taxon>Lophotrochozoa</taxon>
        <taxon>Platyhelminthes</taxon>
        <taxon>Cestoda</taxon>
        <taxon>Eucestoda</taxon>
        <taxon>Diphyllobothriidea</taxon>
        <taxon>Diphyllobothriidae</taxon>
        <taxon>Spirometra</taxon>
    </lineage>
</organism>
<dbReference type="PIRSF" id="PIRSF003025">
    <property type="entry name" value="eIF5A"/>
    <property type="match status" value="1"/>
</dbReference>
<dbReference type="Pfam" id="PF01287">
    <property type="entry name" value="eIF-5a"/>
    <property type="match status" value="1"/>
</dbReference>
<evidence type="ECO:0000256" key="7">
    <source>
        <dbReference type="ARBA" id="ARBA00023071"/>
    </source>
</evidence>
<evidence type="ECO:0000256" key="2">
    <source>
        <dbReference type="ARBA" id="ARBA00006016"/>
    </source>
</evidence>
<dbReference type="NCBIfam" id="TIGR00037">
    <property type="entry name" value="eIF_5A"/>
    <property type="match status" value="1"/>
</dbReference>
<evidence type="ECO:0000256" key="4">
    <source>
        <dbReference type="ARBA" id="ARBA00022768"/>
    </source>
</evidence>
<proteinExistence type="evidence at transcript level"/>
<evidence type="ECO:0000256" key="6">
    <source>
        <dbReference type="ARBA" id="ARBA00022917"/>
    </source>
</evidence>
<keyword evidence="4" id="KW-0251">Elongation factor</keyword>
<protein>
    <recommendedName>
        <fullName evidence="8">Eukaryotic translation initiation factor 5A</fullName>
        <shortName evidence="8">eIF-5A</shortName>
    </recommendedName>
</protein>
<evidence type="ECO:0000313" key="10">
    <source>
        <dbReference type="EMBL" id="AFX73015.1"/>
    </source>
</evidence>
<evidence type="ECO:0000256" key="3">
    <source>
        <dbReference type="ARBA" id="ARBA00022490"/>
    </source>
</evidence>
<accession>K7X6Z0</accession>